<dbReference type="EMBL" id="KQ085945">
    <property type="protein sequence ID" value="KLO14357.1"/>
    <property type="molecule type" value="Genomic_DNA"/>
</dbReference>
<dbReference type="InterPro" id="IPR029052">
    <property type="entry name" value="Metallo-depent_PP-like"/>
</dbReference>
<gene>
    <name evidence="2" type="ORF">SCHPADRAFT_889365</name>
</gene>
<protein>
    <submittedName>
        <fullName evidence="2">Metallo-dependent phosphatase</fullName>
    </submittedName>
</protein>
<dbReference type="OrthoDB" id="10267127at2759"/>
<proteinExistence type="predicted"/>
<evidence type="ECO:0000259" key="1">
    <source>
        <dbReference type="Pfam" id="PF00149"/>
    </source>
</evidence>
<accession>A0A0H2RRX6</accession>
<dbReference type="InParanoid" id="A0A0H2RRX6"/>
<dbReference type="PANTHER" id="PTHR42850:SF4">
    <property type="entry name" value="ZINC-DEPENDENT ENDOPOLYPHOSPHATASE"/>
    <property type="match status" value="1"/>
</dbReference>
<organism evidence="2 3">
    <name type="scientific">Schizopora paradoxa</name>
    <dbReference type="NCBI Taxonomy" id="27342"/>
    <lineage>
        <taxon>Eukaryota</taxon>
        <taxon>Fungi</taxon>
        <taxon>Dikarya</taxon>
        <taxon>Basidiomycota</taxon>
        <taxon>Agaricomycotina</taxon>
        <taxon>Agaricomycetes</taxon>
        <taxon>Hymenochaetales</taxon>
        <taxon>Schizoporaceae</taxon>
        <taxon>Schizopora</taxon>
    </lineage>
</organism>
<dbReference type="SUPFAM" id="SSF56300">
    <property type="entry name" value="Metallo-dependent phosphatases"/>
    <property type="match status" value="1"/>
</dbReference>
<dbReference type="Gene3D" id="3.60.21.10">
    <property type="match status" value="1"/>
</dbReference>
<dbReference type="AlphaFoldDB" id="A0A0H2RRX6"/>
<name>A0A0H2RRX6_9AGAM</name>
<dbReference type="GO" id="GO:0016791">
    <property type="term" value="F:phosphatase activity"/>
    <property type="evidence" value="ECO:0007669"/>
    <property type="project" value="TreeGrafter"/>
</dbReference>
<sequence>MDKLPEQSRRGKRAIRTLALIALLAIGLATCLVRTAEHVGRDLSGLGWRSGWRSYDDVDFSKYIIVKTLHSRELDFDRDDRRVIFIGDVHGRYDDLQNLLQKLRYSNASDLLVHTGDFLSKATLDSAQDVISFFSRDSVLGVRGNHDQKIVEWRAWMEWIRSHKGGKKWLEEMERMYEGGIGFEESSQAPLDSRPFLTSPRDWMRIPDDWDTEFMGEHYQIARSLTATQYEYLLSLPLVLHIPHLHTYVVHAGVLPHDPRFPFYAPHQPLARLPVIDDNDGDNDEFEDEERNVTALRLVQEKAVLDDVPQNSDNPWVVLNMRGVLEDGTITRKNSKGQPWSEIWNSIMELCDGYDDFWEDQRIIQADHDDRVDKLPCYASTVIYGHAATRGLDIKKWSKGLDSGCTYGRHLTSLVLSAPNASVPAVDGDAIEFGAEDSNIEAKIVQNRSTLQRGSIMGGSSCIHHRERIAELSSLKRSSSRTTALHDALERFRQGSIVHEIYTRMEIGCVKDMMSSQRPSSRAAFEAASRRLAPFGLGSDTVTRGEAPGLIAVNLPFDRLRAR</sequence>
<dbReference type="PANTHER" id="PTHR42850">
    <property type="entry name" value="METALLOPHOSPHOESTERASE"/>
    <property type="match status" value="1"/>
</dbReference>
<evidence type="ECO:0000313" key="3">
    <source>
        <dbReference type="Proteomes" id="UP000053477"/>
    </source>
</evidence>
<dbReference type="Proteomes" id="UP000053477">
    <property type="component" value="Unassembled WGS sequence"/>
</dbReference>
<dbReference type="InterPro" id="IPR050126">
    <property type="entry name" value="Ap4A_hydrolase"/>
</dbReference>
<dbReference type="STRING" id="27342.A0A0H2RRX6"/>
<keyword evidence="3" id="KW-1185">Reference proteome</keyword>
<dbReference type="GO" id="GO:0005737">
    <property type="term" value="C:cytoplasm"/>
    <property type="evidence" value="ECO:0007669"/>
    <property type="project" value="TreeGrafter"/>
</dbReference>
<evidence type="ECO:0000313" key="2">
    <source>
        <dbReference type="EMBL" id="KLO14357.1"/>
    </source>
</evidence>
<dbReference type="Pfam" id="PF00149">
    <property type="entry name" value="Metallophos"/>
    <property type="match status" value="1"/>
</dbReference>
<dbReference type="GO" id="GO:0000298">
    <property type="term" value="F:endopolyphosphatase activity"/>
    <property type="evidence" value="ECO:0007669"/>
    <property type="project" value="TreeGrafter"/>
</dbReference>
<dbReference type="GO" id="GO:0006798">
    <property type="term" value="P:polyphosphate catabolic process"/>
    <property type="evidence" value="ECO:0007669"/>
    <property type="project" value="TreeGrafter"/>
</dbReference>
<dbReference type="InterPro" id="IPR004843">
    <property type="entry name" value="Calcineurin-like_PHP"/>
</dbReference>
<feature type="domain" description="Calcineurin-like phosphoesterase" evidence="1">
    <location>
        <begin position="82"/>
        <end position="169"/>
    </location>
</feature>
<reference evidence="2 3" key="1">
    <citation type="submission" date="2015-04" db="EMBL/GenBank/DDBJ databases">
        <title>Complete genome sequence of Schizopora paradoxa KUC8140, a cosmopolitan wood degrader in East Asia.</title>
        <authorList>
            <consortium name="DOE Joint Genome Institute"/>
            <person name="Min B."/>
            <person name="Park H."/>
            <person name="Jang Y."/>
            <person name="Kim J.-J."/>
            <person name="Kim K.H."/>
            <person name="Pangilinan J."/>
            <person name="Lipzen A."/>
            <person name="Riley R."/>
            <person name="Grigoriev I.V."/>
            <person name="Spatafora J.W."/>
            <person name="Choi I.-G."/>
        </authorList>
    </citation>
    <scope>NUCLEOTIDE SEQUENCE [LARGE SCALE GENOMIC DNA]</scope>
    <source>
        <strain evidence="2 3">KUC8140</strain>
    </source>
</reference>